<dbReference type="Pfam" id="PF00353">
    <property type="entry name" value="HemolysinCabind"/>
    <property type="match status" value="6"/>
</dbReference>
<dbReference type="PANTHER" id="PTHR38340">
    <property type="entry name" value="S-LAYER PROTEIN"/>
    <property type="match status" value="1"/>
</dbReference>
<dbReference type="InterPro" id="IPR001343">
    <property type="entry name" value="Hemolysn_Ca-bd"/>
</dbReference>
<proteinExistence type="predicted"/>
<dbReference type="OrthoDB" id="7779218at2"/>
<organism evidence="3 4">
    <name type="scientific">Paracoccus litorisediminis</name>
    <dbReference type="NCBI Taxonomy" id="2006130"/>
    <lineage>
        <taxon>Bacteria</taxon>
        <taxon>Pseudomonadati</taxon>
        <taxon>Pseudomonadota</taxon>
        <taxon>Alphaproteobacteria</taxon>
        <taxon>Rhodobacterales</taxon>
        <taxon>Paracoccaceae</taxon>
        <taxon>Paracoccus</taxon>
    </lineage>
</organism>
<dbReference type="PRINTS" id="PR00313">
    <property type="entry name" value="CABNDNGRPT"/>
</dbReference>
<sequence>MAVINGTNSSNTLRGAATNDVISGLGGADTFYWQSGIGNDTIHGGDTSENYDANPYTPYNPGGDRLELEGSIGANITFSTTEDGIATIGNNKLSFTGIERLYGTAGNDVIRAGNAKLEAAHDGTVEHGLTLYTRGGHDNVVATRFDDIVDGGAGNDTIRMGGGNDLFHSGIGNDLVYGGAGDENIRWGTGNNTHNPGNDTIYGGTGNDLINIWIKDGDIADGNESVGIPGVSVTISQVGSDGSFNGTATTKIGGAATLKFYQFELGWTHAGNDNVSAAGAKIAANQAGLNFNTRWGHDVLTGSGGHDILVTDEGRDTITGGTGNDEMWIGAGSDGDGDRDQLIFRRGDGQDTVHGFDTDLDVLSLGGRNYTARETADGTLLNLGNGDTVLLSDVFDFI</sequence>
<dbReference type="GO" id="GO:0005576">
    <property type="term" value="C:extracellular region"/>
    <property type="evidence" value="ECO:0007669"/>
    <property type="project" value="UniProtKB-SubCell"/>
</dbReference>
<evidence type="ECO:0008006" key="5">
    <source>
        <dbReference type="Google" id="ProtNLM"/>
    </source>
</evidence>
<name>A0A844HEC7_9RHOB</name>
<reference evidence="3 4" key="1">
    <citation type="submission" date="2019-11" db="EMBL/GenBank/DDBJ databases">
        <authorList>
            <person name="Dong K."/>
        </authorList>
    </citation>
    <scope>NUCLEOTIDE SEQUENCE [LARGE SCALE GENOMIC DNA]</scope>
    <source>
        <strain evidence="3 4">NBRC 112902</strain>
    </source>
</reference>
<dbReference type="InterPro" id="IPR018511">
    <property type="entry name" value="Hemolysin-typ_Ca-bd_CS"/>
</dbReference>
<dbReference type="AlphaFoldDB" id="A0A844HEC7"/>
<dbReference type="InterPro" id="IPR050557">
    <property type="entry name" value="RTX_toxin/Mannuronan_C5-epim"/>
</dbReference>
<comment type="caution">
    <text evidence="3">The sequence shown here is derived from an EMBL/GenBank/DDBJ whole genome shotgun (WGS) entry which is preliminary data.</text>
</comment>
<dbReference type="InterPro" id="IPR011049">
    <property type="entry name" value="Serralysin-like_metalloprot_C"/>
</dbReference>
<dbReference type="SUPFAM" id="SSF51120">
    <property type="entry name" value="beta-Roll"/>
    <property type="match status" value="2"/>
</dbReference>
<evidence type="ECO:0000313" key="3">
    <source>
        <dbReference type="EMBL" id="MTH57610.1"/>
    </source>
</evidence>
<comment type="subcellular location">
    <subcellularLocation>
        <location evidence="1">Secreted</location>
    </subcellularLocation>
</comment>
<keyword evidence="2" id="KW-0964">Secreted</keyword>
<gene>
    <name evidence="3" type="ORF">GL300_00120</name>
</gene>
<dbReference type="Proteomes" id="UP000449846">
    <property type="component" value="Unassembled WGS sequence"/>
</dbReference>
<evidence type="ECO:0000256" key="1">
    <source>
        <dbReference type="ARBA" id="ARBA00004613"/>
    </source>
</evidence>
<dbReference type="GO" id="GO:0005509">
    <property type="term" value="F:calcium ion binding"/>
    <property type="evidence" value="ECO:0007669"/>
    <property type="project" value="InterPro"/>
</dbReference>
<evidence type="ECO:0000313" key="4">
    <source>
        <dbReference type="Proteomes" id="UP000449846"/>
    </source>
</evidence>
<dbReference type="PANTHER" id="PTHR38340:SF1">
    <property type="entry name" value="S-LAYER PROTEIN"/>
    <property type="match status" value="1"/>
</dbReference>
<dbReference type="EMBL" id="WMIG01000001">
    <property type="protein sequence ID" value="MTH57610.1"/>
    <property type="molecule type" value="Genomic_DNA"/>
</dbReference>
<dbReference type="PROSITE" id="PS00330">
    <property type="entry name" value="HEMOLYSIN_CALCIUM"/>
    <property type="match status" value="1"/>
</dbReference>
<dbReference type="Gene3D" id="2.150.10.10">
    <property type="entry name" value="Serralysin-like metalloprotease, C-terminal"/>
    <property type="match status" value="3"/>
</dbReference>
<accession>A0A844HEC7</accession>
<evidence type="ECO:0000256" key="2">
    <source>
        <dbReference type="ARBA" id="ARBA00022525"/>
    </source>
</evidence>
<keyword evidence="4" id="KW-1185">Reference proteome</keyword>
<dbReference type="RefSeq" id="WP_155037561.1">
    <property type="nucleotide sequence ID" value="NZ_JBHGCD010000037.1"/>
</dbReference>
<protein>
    <recommendedName>
        <fullName evidence="5">Calcium-binding protein</fullName>
    </recommendedName>
</protein>